<dbReference type="EMBL" id="VCEB01000040">
    <property type="protein sequence ID" value="KAB0354114.1"/>
    <property type="molecule type" value="Genomic_DNA"/>
</dbReference>
<organism evidence="2 3">
    <name type="scientific">Muntiacus reevesi</name>
    <name type="common">Reeves' muntjac</name>
    <name type="synonym">Cervus reevesi</name>
    <dbReference type="NCBI Taxonomy" id="9886"/>
    <lineage>
        <taxon>Eukaryota</taxon>
        <taxon>Metazoa</taxon>
        <taxon>Chordata</taxon>
        <taxon>Craniata</taxon>
        <taxon>Vertebrata</taxon>
        <taxon>Euteleostomi</taxon>
        <taxon>Mammalia</taxon>
        <taxon>Eutheria</taxon>
        <taxon>Laurasiatheria</taxon>
        <taxon>Artiodactyla</taxon>
        <taxon>Ruminantia</taxon>
        <taxon>Pecora</taxon>
        <taxon>Cervidae</taxon>
        <taxon>Muntiacinae</taxon>
        <taxon>Muntiacus</taxon>
    </lineage>
</organism>
<evidence type="ECO:0000313" key="3">
    <source>
        <dbReference type="Proteomes" id="UP000326062"/>
    </source>
</evidence>
<evidence type="ECO:0000313" key="2">
    <source>
        <dbReference type="EMBL" id="KAB0354114.1"/>
    </source>
</evidence>
<feature type="compositionally biased region" description="Polar residues" evidence="1">
    <location>
        <begin position="150"/>
        <end position="167"/>
    </location>
</feature>
<protein>
    <recommendedName>
        <fullName evidence="4">HSF-type DNA-binding domain-containing protein</fullName>
    </recommendedName>
</protein>
<accession>A0A5N3VYK3</accession>
<sequence length="228" mass="25373">MDNQSPNEACAAPLAPSTEGEPTEALETWWDQSKSPDLGSQSNLEQCRPWAVLPQKLWMSLEDVAFTSVHWNDEGDMVVIEADLFQMEFSKIHHSGRSVGKKRMTIYHYSKFQRDKPLLLFSPRCHHYCTKDAYKQAQKGTSAVHRNRSQHSLQGCPSGECPSSNAMSVPPVTAGRDGTGELSESSPRYPDYGSVMILYNTYDSIMRGAVSVVAPNEAPEAEEEQESS</sequence>
<gene>
    <name evidence="2" type="ORF">FD755_023196</name>
</gene>
<keyword evidence="3" id="KW-1185">Reference proteome</keyword>
<dbReference type="Proteomes" id="UP000326062">
    <property type="component" value="Unassembled WGS sequence"/>
</dbReference>
<name>A0A5N3VYK3_MUNRE</name>
<evidence type="ECO:0000256" key="1">
    <source>
        <dbReference type="SAM" id="MobiDB-lite"/>
    </source>
</evidence>
<feature type="compositionally biased region" description="Polar residues" evidence="1">
    <location>
        <begin position="30"/>
        <end position="42"/>
    </location>
</feature>
<evidence type="ECO:0008006" key="4">
    <source>
        <dbReference type="Google" id="ProtNLM"/>
    </source>
</evidence>
<feature type="region of interest" description="Disordered" evidence="1">
    <location>
        <begin position="1"/>
        <end position="42"/>
    </location>
</feature>
<feature type="non-terminal residue" evidence="2">
    <location>
        <position position="228"/>
    </location>
</feature>
<reference evidence="2 3" key="1">
    <citation type="submission" date="2019-06" db="EMBL/GenBank/DDBJ databases">
        <title>Discovery of a novel chromosome fission-fusion reversal in muntjac.</title>
        <authorList>
            <person name="Mudd A.B."/>
            <person name="Bredeson J.V."/>
            <person name="Baum R."/>
            <person name="Hockemeyer D."/>
            <person name="Rokhsar D.S."/>
        </authorList>
    </citation>
    <scope>NUCLEOTIDE SEQUENCE [LARGE SCALE GENOMIC DNA]</scope>
    <source>
        <strain evidence="2">UCam_UCB_Mr</strain>
        <tissue evidence="2">Fibroblast cell line</tissue>
    </source>
</reference>
<proteinExistence type="predicted"/>
<feature type="region of interest" description="Disordered" evidence="1">
    <location>
        <begin position="146"/>
        <end position="187"/>
    </location>
</feature>
<dbReference type="AlphaFoldDB" id="A0A5N3VYK3"/>
<comment type="caution">
    <text evidence="2">The sequence shown here is derived from an EMBL/GenBank/DDBJ whole genome shotgun (WGS) entry which is preliminary data.</text>
</comment>